<name>A6GG41_9BACT</name>
<dbReference type="PANTHER" id="PTHR43422">
    <property type="entry name" value="THIAMINE THIAZOLE SYNTHASE"/>
    <property type="match status" value="1"/>
</dbReference>
<reference evidence="1 2" key="1">
    <citation type="submission" date="2007-06" db="EMBL/GenBank/DDBJ databases">
        <authorList>
            <person name="Shimkets L."/>
            <person name="Ferriera S."/>
            <person name="Johnson J."/>
            <person name="Kravitz S."/>
            <person name="Beeson K."/>
            <person name="Sutton G."/>
            <person name="Rogers Y.-H."/>
            <person name="Friedman R."/>
            <person name="Frazier M."/>
            <person name="Venter J.C."/>
        </authorList>
    </citation>
    <scope>NUCLEOTIDE SEQUENCE [LARGE SCALE GENOMIC DNA]</scope>
    <source>
        <strain evidence="1 2">SIR-1</strain>
    </source>
</reference>
<dbReference type="eggNOG" id="COG0654">
    <property type="taxonomic scope" value="Bacteria"/>
</dbReference>
<protein>
    <recommendedName>
        <fullName evidence="3">FAD-binding domain-containing protein</fullName>
    </recommendedName>
</protein>
<dbReference type="RefSeq" id="WP_006975681.1">
    <property type="nucleotide sequence ID" value="NZ_ABCS01000101.1"/>
</dbReference>
<gene>
    <name evidence="1" type="ORF">PPSIR1_08057</name>
</gene>
<dbReference type="PANTHER" id="PTHR43422:SF3">
    <property type="entry name" value="THIAMINE THIAZOLE SYNTHASE"/>
    <property type="match status" value="1"/>
</dbReference>
<dbReference type="InterPro" id="IPR036188">
    <property type="entry name" value="FAD/NAD-bd_sf"/>
</dbReference>
<dbReference type="Gene3D" id="3.50.50.60">
    <property type="entry name" value="FAD/NAD(P)-binding domain"/>
    <property type="match status" value="1"/>
</dbReference>
<proteinExistence type="predicted"/>
<keyword evidence="2" id="KW-1185">Reference proteome</keyword>
<organism evidence="1 2">
    <name type="scientific">Plesiocystis pacifica SIR-1</name>
    <dbReference type="NCBI Taxonomy" id="391625"/>
    <lineage>
        <taxon>Bacteria</taxon>
        <taxon>Pseudomonadati</taxon>
        <taxon>Myxococcota</taxon>
        <taxon>Polyangia</taxon>
        <taxon>Nannocystales</taxon>
        <taxon>Nannocystaceae</taxon>
        <taxon>Plesiocystis</taxon>
    </lineage>
</organism>
<evidence type="ECO:0000313" key="1">
    <source>
        <dbReference type="EMBL" id="EDM75169.1"/>
    </source>
</evidence>
<dbReference type="PRINTS" id="PR00420">
    <property type="entry name" value="RNGMNOXGNASE"/>
</dbReference>
<sequence length="451" mass="50027">MPEHAIVMGGSVAGLCAAAALADRFEKVTLLERDPVPTEVRPRKGTPQSWHAHLLLTSGQKALDDLCPGLLASLDERGAVGADAGKNFRWYMSGEWRPVFESGRHVRLQTRSLLETCLREKVAAKNVELRFGAKVDAPIHRDGQVVGVRLEDGSELESELVVDTMGRGTKTPTWLEEWGYRRPPRQAVRVDLAYCSGLFEVREGLFPGVSAFLIGAQPPRLKRGAAAFKVEGGRWMITLFGYHGDHAPLEFEDFCEWAKTAACAEVHHLLDGATLQGKLRRFKYPQQLRSRYDKLRSFPGRYLVLGDAVCSFDPVFGQGMSVAAREAMILGELIDKQGVGVRHRSFQNAIARVIDDPWQMATTEAYNWPETTGWKPAGAKLLQRFTARLHEKAAEDPELYDAFLDVVHLNERPASLFKPRVLRRVMFGARAVPAKSLPPASDPAVEPEPGA</sequence>
<evidence type="ECO:0008006" key="3">
    <source>
        <dbReference type="Google" id="ProtNLM"/>
    </source>
</evidence>
<dbReference type="AlphaFoldDB" id="A6GG41"/>
<evidence type="ECO:0000313" key="2">
    <source>
        <dbReference type="Proteomes" id="UP000005801"/>
    </source>
</evidence>
<dbReference type="Proteomes" id="UP000005801">
    <property type="component" value="Unassembled WGS sequence"/>
</dbReference>
<dbReference type="STRING" id="391625.PPSIR1_08057"/>
<dbReference type="EMBL" id="ABCS01000101">
    <property type="protein sequence ID" value="EDM75169.1"/>
    <property type="molecule type" value="Genomic_DNA"/>
</dbReference>
<comment type="caution">
    <text evidence="1">The sequence shown here is derived from an EMBL/GenBank/DDBJ whole genome shotgun (WGS) entry which is preliminary data.</text>
</comment>
<dbReference type="SUPFAM" id="SSF51905">
    <property type="entry name" value="FAD/NAD(P)-binding domain"/>
    <property type="match status" value="1"/>
</dbReference>
<accession>A6GG41</accession>
<dbReference type="OrthoDB" id="9790035at2"/>